<comment type="similarity">
    <text evidence="2">Belongs to the histidine acid phosphatase family. VIP1 subfamily.</text>
</comment>
<dbReference type="Gene3D" id="3.30.470.20">
    <property type="entry name" value="ATP-grasp fold, B domain"/>
    <property type="match status" value="1"/>
</dbReference>
<reference evidence="13" key="2">
    <citation type="journal article" date="2013" name="Genome Biol. Evol.">
        <title>Genome sequencing of Giardia lamblia genotypes A2 and B isolates (DH and GS) and comparative analysis with the genomes of genotypes A1 and E (WB and Pig).</title>
        <authorList>
            <person name="Adam R.D."/>
            <person name="Dahlstrom E.W."/>
            <person name="Martens C.A."/>
            <person name="Bruno D.P."/>
            <person name="Barbian K.D."/>
            <person name="Ricklefs S.M."/>
            <person name="Hernandez M.M."/>
            <person name="Narla N.P."/>
            <person name="Patel R.B."/>
            <person name="Porcella S.F."/>
            <person name="Nash T.E."/>
        </authorList>
    </citation>
    <scope>NUCLEOTIDE SEQUENCE [LARGE SCALE GENOMIC DNA]</scope>
    <source>
        <strain evidence="13">GS</strain>
    </source>
</reference>
<evidence type="ECO:0000313" key="13">
    <source>
        <dbReference type="EMBL" id="ESU44451.1"/>
    </source>
</evidence>
<name>V6U0C7_GIAIN</name>
<dbReference type="EMBL" id="AHHH01000022">
    <property type="protein sequence ID" value="ESU44451.1"/>
    <property type="molecule type" value="Genomic_DNA"/>
</dbReference>
<evidence type="ECO:0000256" key="1">
    <source>
        <dbReference type="ARBA" id="ARBA00004496"/>
    </source>
</evidence>
<dbReference type="VEuPathDB" id="GiardiaDB:GL50803_00103074"/>
<evidence type="ECO:0000256" key="2">
    <source>
        <dbReference type="ARBA" id="ARBA00005609"/>
    </source>
</evidence>
<organism evidence="13">
    <name type="scientific">Giardia intestinalis</name>
    <name type="common">Giardia lamblia</name>
    <dbReference type="NCBI Taxonomy" id="5741"/>
    <lineage>
        <taxon>Eukaryota</taxon>
        <taxon>Metamonada</taxon>
        <taxon>Diplomonadida</taxon>
        <taxon>Hexamitidae</taxon>
        <taxon>Giardiinae</taxon>
        <taxon>Giardia</taxon>
    </lineage>
</organism>
<evidence type="ECO:0000256" key="4">
    <source>
        <dbReference type="ARBA" id="ARBA00022490"/>
    </source>
</evidence>
<dbReference type="InterPro" id="IPR029033">
    <property type="entry name" value="His_PPase_superfam"/>
</dbReference>
<dbReference type="PANTHER" id="PTHR12750:SF9">
    <property type="entry name" value="INOSITOL HEXAKISPHOSPHATE AND DIPHOSPHOINOSITOL-PENTAKISPHOSPHATE KINASE"/>
    <property type="match status" value="1"/>
</dbReference>
<dbReference type="SUPFAM" id="SSF53254">
    <property type="entry name" value="Phosphoglycerate mutase-like"/>
    <property type="match status" value="2"/>
</dbReference>
<evidence type="ECO:0000256" key="10">
    <source>
        <dbReference type="ARBA" id="ARBA00034629"/>
    </source>
</evidence>
<keyword evidence="8" id="KW-0067">ATP-binding</keyword>
<reference evidence="13" key="1">
    <citation type="submission" date="2012-02" db="EMBL/GenBank/DDBJ databases">
        <authorList>
            <person name="Feng W."/>
            <person name="Liu Z."/>
            <person name="Li S."/>
            <person name="Tang W."/>
            <person name="Yang J."/>
        </authorList>
    </citation>
    <scope>NUCLEOTIDE SEQUENCE</scope>
    <source>
        <strain evidence="13">GS</strain>
    </source>
</reference>
<proteinExistence type="inferred from homology"/>
<dbReference type="OrthoDB" id="18042at2759"/>
<protein>
    <recommendedName>
        <fullName evidence="3">diphosphoinositol-pentakisphosphate 1-kinase</fullName>
        <ecNumber evidence="3">2.7.4.24</ecNumber>
    </recommendedName>
</protein>
<gene>
    <name evidence="13" type="ORF">GSB_103074</name>
</gene>
<dbReference type="GO" id="GO:0000828">
    <property type="term" value="F:inositol hexakisphosphate kinase activity"/>
    <property type="evidence" value="ECO:0007669"/>
    <property type="project" value="TreeGrafter"/>
</dbReference>
<comment type="caution">
    <text evidence="13">The sequence shown here is derived from an EMBL/GenBank/DDBJ whole genome shotgun (WGS) entry which is preliminary data.</text>
</comment>
<dbReference type="VEuPathDB" id="GiardiaDB:DHA2_103074"/>
<evidence type="ECO:0000256" key="3">
    <source>
        <dbReference type="ARBA" id="ARBA00012893"/>
    </source>
</evidence>
<evidence type="ECO:0000256" key="8">
    <source>
        <dbReference type="ARBA" id="ARBA00022840"/>
    </source>
</evidence>
<evidence type="ECO:0000256" key="7">
    <source>
        <dbReference type="ARBA" id="ARBA00022777"/>
    </source>
</evidence>
<dbReference type="GO" id="GO:0005737">
    <property type="term" value="C:cytoplasm"/>
    <property type="evidence" value="ECO:0007669"/>
    <property type="project" value="UniProtKB-SubCell"/>
</dbReference>
<feature type="compositionally biased region" description="Polar residues" evidence="11">
    <location>
        <begin position="455"/>
        <end position="468"/>
    </location>
</feature>
<keyword evidence="5" id="KW-0808">Transferase</keyword>
<feature type="non-terminal residue" evidence="13">
    <location>
        <position position="1"/>
    </location>
</feature>
<dbReference type="Gene3D" id="3.40.50.11950">
    <property type="match status" value="1"/>
</dbReference>
<dbReference type="Pfam" id="PF18086">
    <property type="entry name" value="PPIP5K2_N"/>
    <property type="match status" value="1"/>
</dbReference>
<dbReference type="PANTHER" id="PTHR12750">
    <property type="entry name" value="DIPHOSPHOINOSITOL PENTAKISPHOSPHATE KINASE"/>
    <property type="match status" value="1"/>
</dbReference>
<comment type="subcellular location">
    <subcellularLocation>
        <location evidence="1">Cytoplasm</location>
    </subcellularLocation>
</comment>
<keyword evidence="6" id="KW-0547">Nucleotide-binding</keyword>
<accession>V6U0C7</accession>
<dbReference type="GO" id="GO:0032958">
    <property type="term" value="P:inositol phosphate biosynthetic process"/>
    <property type="evidence" value="ECO:0007669"/>
    <property type="project" value="TreeGrafter"/>
</dbReference>
<evidence type="ECO:0000256" key="5">
    <source>
        <dbReference type="ARBA" id="ARBA00022679"/>
    </source>
</evidence>
<dbReference type="InterPro" id="IPR037446">
    <property type="entry name" value="His_Pase_VIP1"/>
</dbReference>
<dbReference type="Proteomes" id="UP000018040">
    <property type="component" value="Unassembled WGS sequence"/>
</dbReference>
<dbReference type="InterPro" id="IPR000560">
    <property type="entry name" value="His_Pase_clade-2"/>
</dbReference>
<dbReference type="GO" id="GO:0005524">
    <property type="term" value="F:ATP binding"/>
    <property type="evidence" value="ECO:0007669"/>
    <property type="project" value="UniProtKB-KW"/>
</dbReference>
<comment type="catalytic activity">
    <reaction evidence="9">
        <text>5-diphospho-1D-myo-inositol 1,2,3,4,6-pentakisphosphate + ATP + H(+) = 1,5-bis(diphospho)-1D-myo-inositol 2,3,4,6-tetrakisphosphate + ADP</text>
        <dbReference type="Rhea" id="RHEA:10276"/>
        <dbReference type="ChEBI" id="CHEBI:15378"/>
        <dbReference type="ChEBI" id="CHEBI:30616"/>
        <dbReference type="ChEBI" id="CHEBI:58628"/>
        <dbReference type="ChEBI" id="CHEBI:77983"/>
        <dbReference type="ChEBI" id="CHEBI:456216"/>
        <dbReference type="EC" id="2.7.4.24"/>
    </reaction>
    <physiologicalReaction direction="left-to-right" evidence="9">
        <dbReference type="Rhea" id="RHEA:10277"/>
    </physiologicalReaction>
</comment>
<evidence type="ECO:0000256" key="11">
    <source>
        <dbReference type="SAM" id="MobiDB-lite"/>
    </source>
</evidence>
<evidence type="ECO:0000256" key="9">
    <source>
        <dbReference type="ARBA" id="ARBA00033696"/>
    </source>
</evidence>
<comment type="catalytic activity">
    <reaction evidence="10">
        <text>1D-myo-inositol hexakisphosphate + ATP = 1-diphospho-1D-myo-inositol 2,3,4,5,6-pentakisphosphate + ADP</text>
        <dbReference type="Rhea" id="RHEA:37459"/>
        <dbReference type="ChEBI" id="CHEBI:30616"/>
        <dbReference type="ChEBI" id="CHEBI:58130"/>
        <dbReference type="ChEBI" id="CHEBI:74946"/>
        <dbReference type="ChEBI" id="CHEBI:456216"/>
        <dbReference type="EC" id="2.7.4.24"/>
    </reaction>
    <physiologicalReaction direction="left-to-right" evidence="10">
        <dbReference type="Rhea" id="RHEA:37460"/>
    </physiologicalReaction>
</comment>
<dbReference type="Pfam" id="PF00328">
    <property type="entry name" value="His_Phos_2"/>
    <property type="match status" value="1"/>
</dbReference>
<feature type="region of interest" description="Disordered" evidence="11">
    <location>
        <begin position="449"/>
        <end position="468"/>
    </location>
</feature>
<evidence type="ECO:0000256" key="6">
    <source>
        <dbReference type="ARBA" id="ARBA00022741"/>
    </source>
</evidence>
<dbReference type="EC" id="2.7.4.24" evidence="3"/>
<dbReference type="Gene3D" id="3.40.50.1240">
    <property type="entry name" value="Phosphoglycerate mutase-like"/>
    <property type="match status" value="1"/>
</dbReference>
<dbReference type="InterPro" id="IPR040557">
    <property type="entry name" value="VIP1_N"/>
</dbReference>
<dbReference type="VEuPathDB" id="GiardiaDB:GL50581_121"/>
<keyword evidence="4" id="KW-0963">Cytoplasm</keyword>
<dbReference type="GO" id="GO:0006020">
    <property type="term" value="P:inositol metabolic process"/>
    <property type="evidence" value="ECO:0007669"/>
    <property type="project" value="TreeGrafter"/>
</dbReference>
<dbReference type="VEuPathDB" id="GiardiaDB:QR46_2600"/>
<keyword evidence="7" id="KW-0418">Kinase</keyword>
<sequence length="2200" mass="248125">VGYMSIQGSYKPRKPKLGLICMDKKAKSEPMKALLSKLNHDDYLDIVEFPECLLLNEDIDKWPAVDVIIGFHSKGFPLRKAIAYERLHRRALTINSLSDQRVLLSRFDVYKRMDQHSIPTCTHILLEREPPAPENICKACRAIMHKTGSSETKADSICCTCEYKDPPGFVDEGEYIEYDGIRIYRPFLEKPQDSEDHNIWIYYPSVKGPWTEAGERPKCTRQEGVTKLFRKVDNRSSIFVEGSFPIRRNGSYVYEAFLQPEGNTDVKIYAIFPNYILAEKRKAPHIDGVVLRNPETRKEVREPTELTSKERDISNLIWRAFKQRVCGYDFIRSGNKSYVCDVNGWSFVKTNSHYYDNCARILRDLIHQALNIDQRALTVTYGLQLEEYCSRKYEHDTAATNVGEYTYKSGNKYFIDHGYLKVLANKKSSLSHKISTFLMSKDVFSSSSSSGMSSTDQSVPKPSEPYTSENKAHVSFGDYVGCAMKPRGLVSILRHGDRIPKFKLKITSSNNTLFKIFAGILDRDVELKEYNRREEELRDFVLRPEYSVGRAEEIATTIGSILVELGYNLAELDTAPLLAEYIDDSCDASSSSSSLEHDEVSKTGSCYSVREKVRKHLTTLYDGVSIKLSSLKILRSLPLTRQPVSCSASEANTEPVDVTQSTDAIFFPAHEIEALKLTYALFRNEIAGTKIQLRVVKKAPLMFQMIIKWGGYLSIAGLRQSFSMGKQIRRMFLTYFDDPATYFRDKDALTTSWRRETIPQSQPSTNIHSPMMAARATPLQDDDTDSETQAAIREKRCRLFSQILHVFYGNERRVRKTAIGVLLGICADIEAEIDDILPCLAHYDSYELAPNALKLLKKLYGDDQPVPYIHLYPSQLAQILVEGGDILASKSRLVTAAMRAEQHKINEILNRTVSSVDKFFSKNSGSTMQSNKASDACAQYTFNSSADPISKHAFNIEYNIGPSPYIIPASNTSSFSGALACESTPNILAFQNDVHIPHQAKKLMLSVVDSSRTLDYSEVVHARTERGASNSFSKKSVLNVFPQSPSIADHTTNTITTTESPSSISNCVRDNDQLAKISSQPGMESLYPHQEELAIHTELEISTNSDPLSARTEVSTLCANRSMSRGSTREPISHRDLCEPIVEVLDPDTADHIVSGSQPDHDLYNDNIAAGGPCTKPQKPVLNLNRECSDPDGIRILETPLPVDSKRHVPDKYVSTVMQAFRSCLRPTTFALHRDAAHSIYVSMKAFIREAQEFVSTDESRGGASFNLSKIYRDFGDDIYLRSSGPLDCEETYITNSEKLDTLASRNAPLATQCILESQGHLDLQHTKASPLKLPTKIQSSNIPILSQLKFVLKSMKKDGYYDFSKLVDVYQCLRFVSIHYDRLAYVASFNQLYKHVELYAQNLAYYNYGVQELDRSRIAYSIGGMLLDAVLGDLVQYTLRLKDKQSAHHKRTLHVDSNTSSIIAEANSGHRSQQAMAFSNSNTQICTPTGDQYSALKDEDCTPEQSMLAEIYIGGEAYLHATLNLLLSQDHLLPFLAKERCITRNISYLANVHFVLWELSKPGLDPTYLVETFFSPGTTSDIFQPNTHNTQPIDQPETLIHPIPLQFLNGLVSKSIRQAQHKKTSERLLSTVCVLRHADRTPKQRLKFKVQDEQLVVSIMSELSSSPIAPADVTLWGAAHADKKRIDVIARIIDKHITRLAALFDHKSDTVHATQPKNARNLMVNLTDLLTIIRNNPPALKIQVKFPTPWKGVKEFTLIAKYGGLLTKMGRIQSRQCGQQIFRTLVDDVLDNEESGQTNEQRLEYLNFLIRTCKVYCNDEPRVRETAEECVSRIVECWNSHLASDNKDGIIHWDKDDVTELTMLSEVDKYARSLIDDQKRTLNEALTSNVNLSNANPSTLPPTLRMLLRNIPPTTQVELQIPSLRLETLKDLLFKLVSDYEEFFVNSNASNSNKPSSGAPDEMGANNETPEIVILRMRSIAESFYKRKDESYDVTKISDIVDLLRYEVLQRRAILTTDIQNTLKQAWDAAKILAKVTVHQEFGLADLWKFAIASLICNDLLKYIIDDLKNPGLLFYFTSESHLHGLLNLLLCSPISKCQVERDSVSSVDFLSHFIFKAYTDSSDGKCSRIEVYWSRGSAHSPYKLDTSSSESVLRVQEPILMSDILIPSDLQDMLDSSKDIIDLIKARDADLMPLLPTK</sequence>
<dbReference type="GO" id="GO:0033857">
    <property type="term" value="F:5-diphosphoinositol pentakisphosphate 1-kinase activity"/>
    <property type="evidence" value="ECO:0007669"/>
    <property type="project" value="TreeGrafter"/>
</dbReference>
<evidence type="ECO:0000259" key="12">
    <source>
        <dbReference type="Pfam" id="PF18086"/>
    </source>
</evidence>
<feature type="domain" description="VIP1 N-terminal" evidence="12">
    <location>
        <begin position="17"/>
        <end position="104"/>
    </location>
</feature>